<feature type="transmembrane region" description="Helical" evidence="1">
    <location>
        <begin position="127"/>
        <end position="145"/>
    </location>
</feature>
<dbReference type="InterPro" id="IPR010380">
    <property type="entry name" value="DUF975"/>
</dbReference>
<comment type="caution">
    <text evidence="2">The sequence shown here is derived from an EMBL/GenBank/DDBJ whole genome shotgun (WGS) entry which is preliminary data.</text>
</comment>
<dbReference type="PANTHER" id="PTHR40076">
    <property type="entry name" value="MEMBRANE PROTEIN-RELATED"/>
    <property type="match status" value="1"/>
</dbReference>
<proteinExistence type="predicted"/>
<feature type="transmembrane region" description="Helical" evidence="1">
    <location>
        <begin position="157"/>
        <end position="184"/>
    </location>
</feature>
<keyword evidence="1" id="KW-0812">Transmembrane</keyword>
<evidence type="ECO:0000313" key="3">
    <source>
        <dbReference type="Proteomes" id="UP000531659"/>
    </source>
</evidence>
<dbReference type="Proteomes" id="UP000531659">
    <property type="component" value="Unassembled WGS sequence"/>
</dbReference>
<sequence length="215" mass="24466">MEFDNHSIKISSDFRRSAREQLKGKWGNAILLCLIYSIMISVVSGIIALIPFIGPIILILLVGPITLGFVTCFLKIVRKEPFMFENLFDGFNNFSSAVLAQLLITIFVCLWTLLLIIPGIIASYSYFLVFYILSDNPELSAMDALKMSKKMMKGNKWKLFCLQLSFIGWGILGILSLYIGYLWLVPYMYASFANFYENLKPNNLNGNSTEYFVNV</sequence>
<keyword evidence="1" id="KW-0472">Membrane</keyword>
<dbReference type="Pfam" id="PF06161">
    <property type="entry name" value="DUF975"/>
    <property type="match status" value="1"/>
</dbReference>
<dbReference type="RefSeq" id="WP_171298889.1">
    <property type="nucleotide sequence ID" value="NZ_CP087098.1"/>
</dbReference>
<accession>A0A7Y3T2X0</accession>
<dbReference type="AlphaFoldDB" id="A0A7Y3T2X0"/>
<protein>
    <submittedName>
        <fullName evidence="2">DUF975 family protein</fullName>
    </submittedName>
</protein>
<dbReference type="PANTHER" id="PTHR40076:SF1">
    <property type="entry name" value="MEMBRANE PROTEIN"/>
    <property type="match status" value="1"/>
</dbReference>
<gene>
    <name evidence="2" type="ORF">HLQ16_20615</name>
</gene>
<evidence type="ECO:0000256" key="1">
    <source>
        <dbReference type="SAM" id="Phobius"/>
    </source>
</evidence>
<name>A0A7Y3T2X0_9CLOT</name>
<organism evidence="2 3">
    <name type="scientific">Clostridium estertheticum</name>
    <dbReference type="NCBI Taxonomy" id="238834"/>
    <lineage>
        <taxon>Bacteria</taxon>
        <taxon>Bacillati</taxon>
        <taxon>Bacillota</taxon>
        <taxon>Clostridia</taxon>
        <taxon>Eubacteriales</taxon>
        <taxon>Clostridiaceae</taxon>
        <taxon>Clostridium</taxon>
    </lineage>
</organism>
<feature type="transmembrane region" description="Helical" evidence="1">
    <location>
        <begin position="98"/>
        <end position="121"/>
    </location>
</feature>
<keyword evidence="1" id="KW-1133">Transmembrane helix</keyword>
<evidence type="ECO:0000313" key="2">
    <source>
        <dbReference type="EMBL" id="NNU78319.1"/>
    </source>
</evidence>
<feature type="transmembrane region" description="Helical" evidence="1">
    <location>
        <begin position="56"/>
        <end position="77"/>
    </location>
</feature>
<feature type="transmembrane region" description="Helical" evidence="1">
    <location>
        <begin position="29"/>
        <end position="50"/>
    </location>
</feature>
<dbReference type="EMBL" id="JABEYB010000021">
    <property type="protein sequence ID" value="NNU78319.1"/>
    <property type="molecule type" value="Genomic_DNA"/>
</dbReference>
<reference evidence="2 3" key="1">
    <citation type="submission" date="2020-05" db="EMBL/GenBank/DDBJ databases">
        <title>Complete genome of Clostridium estertheticum subspecies estertheticum, isolated from Vacuum packed lamb meat from New Zealand imported to Switzerland.</title>
        <authorList>
            <person name="Wambui J."/>
            <person name="Stevens M.J.A."/>
            <person name="Stephan R."/>
        </authorList>
    </citation>
    <scope>NUCLEOTIDE SEQUENCE [LARGE SCALE GENOMIC DNA]</scope>
    <source>
        <strain evidence="2 3">CEST001</strain>
    </source>
</reference>